<dbReference type="PANTHER" id="PTHR30146">
    <property type="entry name" value="LACI-RELATED TRANSCRIPTIONAL REPRESSOR"/>
    <property type="match status" value="1"/>
</dbReference>
<dbReference type="EMBL" id="JAFBDQ010000003">
    <property type="protein sequence ID" value="MBM7555825.1"/>
    <property type="molecule type" value="Genomic_DNA"/>
</dbReference>
<reference evidence="5" key="1">
    <citation type="submission" date="2021-01" db="EMBL/GenBank/DDBJ databases">
        <title>Genomic Encyclopedia of Type Strains, Phase IV (KMG-IV): sequencing the most valuable type-strain genomes for metagenomic binning, comparative biology and taxonomic classification.</title>
        <authorList>
            <person name="Goeker M."/>
        </authorList>
    </citation>
    <scope>NUCLEOTIDE SEQUENCE</scope>
    <source>
        <strain evidence="5">DSM 23230</strain>
    </source>
</reference>
<dbReference type="GO" id="GO:0003700">
    <property type="term" value="F:DNA-binding transcription factor activity"/>
    <property type="evidence" value="ECO:0007669"/>
    <property type="project" value="TreeGrafter"/>
</dbReference>
<dbReference type="PRINTS" id="PR00036">
    <property type="entry name" value="HTHLACI"/>
</dbReference>
<dbReference type="RefSeq" id="WP_204700550.1">
    <property type="nucleotide sequence ID" value="NZ_JAFBDQ010000003.1"/>
</dbReference>
<dbReference type="AlphaFoldDB" id="A0A938XV58"/>
<dbReference type="InterPro" id="IPR000843">
    <property type="entry name" value="HTH_LacI"/>
</dbReference>
<dbReference type="GO" id="GO:0000976">
    <property type="term" value="F:transcription cis-regulatory region binding"/>
    <property type="evidence" value="ECO:0007669"/>
    <property type="project" value="TreeGrafter"/>
</dbReference>
<accession>A0A938XV58</accession>
<proteinExistence type="predicted"/>
<evidence type="ECO:0000313" key="6">
    <source>
        <dbReference type="Proteomes" id="UP000774000"/>
    </source>
</evidence>
<keyword evidence="6" id="KW-1185">Reference proteome</keyword>
<sequence length="334" mass="37455">MSVTMKDIAKEAGVSKATVSRVINKDAYVSENTRKKVMDLVQKYDYKPHTVARGLARDLSHTLGLMIPGPPRDITDPFFLEFLHGVGNKAAEYSYSLSLPTVSEKDKRELYEEGINFNQLDGVIIVNPKVNDFRIEYFQEEDLPFVFLGRPLKNRDDVCWVDGDNVGGAYEAVEYLIEQGHEKIACITGTDEFVASRLRFKGYKQAIEENNLEFDENLIVSGEFTRESGYQKMKELIAQGNSFSAVFAVSDSMAIGAIRALKEEGIAVPEECAVMGFDGIDLGAYTEPRLTTVRQPAYELGEEAVESLINLINGNKNFNWHKVLDLELLIRDSV</sequence>
<keyword evidence="1" id="KW-0805">Transcription regulation</keyword>
<dbReference type="InterPro" id="IPR010982">
    <property type="entry name" value="Lambda_DNA-bd_dom_sf"/>
</dbReference>
<dbReference type="Proteomes" id="UP000774000">
    <property type="component" value="Unassembled WGS sequence"/>
</dbReference>
<dbReference type="CDD" id="cd06267">
    <property type="entry name" value="PBP1_LacI_sugar_binding-like"/>
    <property type="match status" value="1"/>
</dbReference>
<evidence type="ECO:0000256" key="3">
    <source>
        <dbReference type="ARBA" id="ARBA00023163"/>
    </source>
</evidence>
<dbReference type="SUPFAM" id="SSF53822">
    <property type="entry name" value="Periplasmic binding protein-like I"/>
    <property type="match status" value="1"/>
</dbReference>
<dbReference type="Gene3D" id="3.40.50.2300">
    <property type="match status" value="2"/>
</dbReference>
<dbReference type="Pfam" id="PF00356">
    <property type="entry name" value="LacI"/>
    <property type="match status" value="1"/>
</dbReference>
<dbReference type="PANTHER" id="PTHR30146:SF109">
    <property type="entry name" value="HTH-TYPE TRANSCRIPTIONAL REGULATOR GALS"/>
    <property type="match status" value="1"/>
</dbReference>
<gene>
    <name evidence="5" type="ORF">JOC47_000659</name>
</gene>
<evidence type="ECO:0000256" key="2">
    <source>
        <dbReference type="ARBA" id="ARBA00023125"/>
    </source>
</evidence>
<protein>
    <submittedName>
        <fullName evidence="5">LacI family transcriptional regulator</fullName>
    </submittedName>
</protein>
<evidence type="ECO:0000313" key="5">
    <source>
        <dbReference type="EMBL" id="MBM7555825.1"/>
    </source>
</evidence>
<dbReference type="PROSITE" id="PS50932">
    <property type="entry name" value="HTH_LACI_2"/>
    <property type="match status" value="1"/>
</dbReference>
<comment type="caution">
    <text evidence="5">The sequence shown here is derived from an EMBL/GenBank/DDBJ whole genome shotgun (WGS) entry which is preliminary data.</text>
</comment>
<evidence type="ECO:0000259" key="4">
    <source>
        <dbReference type="PROSITE" id="PS50932"/>
    </source>
</evidence>
<dbReference type="SMART" id="SM00354">
    <property type="entry name" value="HTH_LACI"/>
    <property type="match status" value="1"/>
</dbReference>
<evidence type="ECO:0000256" key="1">
    <source>
        <dbReference type="ARBA" id="ARBA00023015"/>
    </source>
</evidence>
<dbReference type="InterPro" id="IPR046335">
    <property type="entry name" value="LacI/GalR-like_sensor"/>
</dbReference>
<dbReference type="PROSITE" id="PS00356">
    <property type="entry name" value="HTH_LACI_1"/>
    <property type="match status" value="1"/>
</dbReference>
<dbReference type="Pfam" id="PF13377">
    <property type="entry name" value="Peripla_BP_3"/>
    <property type="match status" value="1"/>
</dbReference>
<name>A0A938XV58_9FIRM</name>
<dbReference type="CDD" id="cd01392">
    <property type="entry name" value="HTH_LacI"/>
    <property type="match status" value="1"/>
</dbReference>
<dbReference type="SUPFAM" id="SSF47413">
    <property type="entry name" value="lambda repressor-like DNA-binding domains"/>
    <property type="match status" value="1"/>
</dbReference>
<dbReference type="InterPro" id="IPR028082">
    <property type="entry name" value="Peripla_BP_I"/>
</dbReference>
<keyword evidence="2" id="KW-0238">DNA-binding</keyword>
<dbReference type="Gene3D" id="1.10.260.40">
    <property type="entry name" value="lambda repressor-like DNA-binding domains"/>
    <property type="match status" value="1"/>
</dbReference>
<organism evidence="5 6">
    <name type="scientific">Halanaerobacter jeridensis</name>
    <dbReference type="NCBI Taxonomy" id="706427"/>
    <lineage>
        <taxon>Bacteria</taxon>
        <taxon>Bacillati</taxon>
        <taxon>Bacillota</taxon>
        <taxon>Clostridia</taxon>
        <taxon>Halanaerobiales</taxon>
        <taxon>Halobacteroidaceae</taxon>
        <taxon>Halanaerobacter</taxon>
    </lineage>
</organism>
<feature type="domain" description="HTH lacI-type" evidence="4">
    <location>
        <begin position="3"/>
        <end position="57"/>
    </location>
</feature>
<keyword evidence="3" id="KW-0804">Transcription</keyword>